<evidence type="ECO:0000313" key="2">
    <source>
        <dbReference type="EMBL" id="KAE9965224.1"/>
    </source>
</evidence>
<dbReference type="AlphaFoldDB" id="A0A8H3UAM6"/>
<evidence type="ECO:0000313" key="3">
    <source>
        <dbReference type="Proteomes" id="UP000433883"/>
    </source>
</evidence>
<feature type="region of interest" description="Disordered" evidence="1">
    <location>
        <begin position="288"/>
        <end position="313"/>
    </location>
</feature>
<name>A0A8H3UAM6_VENIN</name>
<proteinExistence type="predicted"/>
<organism evidence="2 3">
    <name type="scientific">Venturia inaequalis</name>
    <name type="common">Apple scab fungus</name>
    <dbReference type="NCBI Taxonomy" id="5025"/>
    <lineage>
        <taxon>Eukaryota</taxon>
        <taxon>Fungi</taxon>
        <taxon>Dikarya</taxon>
        <taxon>Ascomycota</taxon>
        <taxon>Pezizomycotina</taxon>
        <taxon>Dothideomycetes</taxon>
        <taxon>Pleosporomycetidae</taxon>
        <taxon>Venturiales</taxon>
        <taxon>Venturiaceae</taxon>
        <taxon>Venturia</taxon>
    </lineage>
</organism>
<protein>
    <submittedName>
        <fullName evidence="2">Uncharacterized protein</fullName>
    </submittedName>
</protein>
<dbReference type="Proteomes" id="UP000433883">
    <property type="component" value="Unassembled WGS sequence"/>
</dbReference>
<reference evidence="2 3" key="1">
    <citation type="submission" date="2019-11" db="EMBL/GenBank/DDBJ databases">
        <title>Venturia inaequalis Genome Resource.</title>
        <authorList>
            <person name="Lichtner F.J."/>
        </authorList>
    </citation>
    <scope>NUCLEOTIDE SEQUENCE [LARGE SCALE GENOMIC DNA]</scope>
    <source>
        <strain evidence="2">Bline_iso_100314</strain>
    </source>
</reference>
<comment type="caution">
    <text evidence="2">The sequence shown here is derived from an EMBL/GenBank/DDBJ whole genome shotgun (WGS) entry which is preliminary data.</text>
</comment>
<gene>
    <name evidence="2" type="ORF">BLS_007760</name>
</gene>
<accession>A0A8H3UAM6</accession>
<feature type="compositionally biased region" description="Gly residues" evidence="1">
    <location>
        <begin position="297"/>
        <end position="308"/>
    </location>
</feature>
<sequence>MPEKLWDYRETGTILVTVDYIKAIPVLLRWNKISKSNFVPETSTRFQVASQIAMRLNTFIISVLPALAMAAPPMPYNKNGLSCADQSCSDPPPDGKVHIKDTQASGSGCPPSSVSIQISKDRSTFTIGMSEMSSYYGKGFTAKDNKHNCAIHTVLEYPGGYQFSVMSATYNGGARLDPGVSAMLESSYFFSSAPSTIKHTRTLISGPQYKKKPGNPFQKVDTMNDKTFIWSPCGSEGILNVNSILSVDSDGDDNGLTLRGEVSAYDATIQFKQEVAVIWRKCGPTEKDEAEAAKQAGRGGKSPGGSRGDGWDLNASPTIYSASLGDWRKPHALSDFDTQLKTPIVGNGQTADE</sequence>
<dbReference type="InterPro" id="IPR025649">
    <property type="entry name" value="DUF4360"/>
</dbReference>
<dbReference type="EMBL" id="WNWQ01000626">
    <property type="protein sequence ID" value="KAE9965224.1"/>
    <property type="molecule type" value="Genomic_DNA"/>
</dbReference>
<dbReference type="PANTHER" id="PTHR38847:SF1">
    <property type="entry name" value="PSEUDOURIDINE SYNTHASE RSUA_RLUA-LIKE DOMAIN-CONTAINING PROTEIN"/>
    <property type="match status" value="1"/>
</dbReference>
<dbReference type="Pfam" id="PF14273">
    <property type="entry name" value="DUF4360"/>
    <property type="match status" value="1"/>
</dbReference>
<evidence type="ECO:0000256" key="1">
    <source>
        <dbReference type="SAM" id="MobiDB-lite"/>
    </source>
</evidence>
<dbReference type="PANTHER" id="PTHR38847">
    <property type="match status" value="1"/>
</dbReference>